<evidence type="ECO:0000313" key="1">
    <source>
        <dbReference type="EMBL" id="MDX8488047.1"/>
    </source>
</evidence>
<name>A0ABU4YQL5_9HYPH</name>
<gene>
    <name evidence="1" type="ORF">RFM52_22985</name>
</gene>
<dbReference type="EMBL" id="JAVIIV010000017">
    <property type="protein sequence ID" value="MDX8488047.1"/>
    <property type="molecule type" value="Genomic_DNA"/>
</dbReference>
<accession>A0ABU4YQL5</accession>
<dbReference type="Proteomes" id="UP001280156">
    <property type="component" value="Unassembled WGS sequence"/>
</dbReference>
<sequence length="96" mass="10690">MVKRVLDVNGRRSGIIPFRRDDYAGLLVASPCPKKKSPGVPGLFITIAQPLQRRAPFGAQKTLQRFDSAHDPFRKSISIFGVMREPFHTFPGRGPS</sequence>
<dbReference type="RefSeq" id="WP_320294895.1">
    <property type="nucleotide sequence ID" value="NZ_JAVIIU010000003.1"/>
</dbReference>
<comment type="caution">
    <text evidence="1">The sequence shown here is derived from an EMBL/GenBank/DDBJ whole genome shotgun (WGS) entry which is preliminary data.</text>
</comment>
<protein>
    <submittedName>
        <fullName evidence="1">Uncharacterized protein</fullName>
    </submittedName>
</protein>
<keyword evidence="2" id="KW-1185">Reference proteome</keyword>
<reference evidence="1 2" key="1">
    <citation type="submission" date="2023-08" db="EMBL/GenBank/DDBJ databases">
        <title>Implementing the SeqCode for naming new Mesorhizobium species isolated from Vachellia karroo root nodules.</title>
        <authorList>
            <person name="Van Lill M."/>
        </authorList>
    </citation>
    <scope>NUCLEOTIDE SEQUENCE [LARGE SCALE GENOMIC DNA]</scope>
    <source>
        <strain evidence="1 2">VK2B</strain>
    </source>
</reference>
<organism evidence="1 2">
    <name type="scientific">Mesorhizobium humile</name>
    <dbReference type="NCBI Taxonomy" id="3072313"/>
    <lineage>
        <taxon>Bacteria</taxon>
        <taxon>Pseudomonadati</taxon>
        <taxon>Pseudomonadota</taxon>
        <taxon>Alphaproteobacteria</taxon>
        <taxon>Hyphomicrobiales</taxon>
        <taxon>Phyllobacteriaceae</taxon>
        <taxon>Mesorhizobium</taxon>
    </lineage>
</organism>
<proteinExistence type="predicted"/>
<evidence type="ECO:0000313" key="2">
    <source>
        <dbReference type="Proteomes" id="UP001280156"/>
    </source>
</evidence>